<gene>
    <name evidence="1" type="ORF">BI198_05580</name>
</gene>
<dbReference type="RefSeq" id="WP_070048670.1">
    <property type="nucleotide sequence ID" value="NZ_CBCSDO010000003.1"/>
</dbReference>
<evidence type="ECO:0000313" key="2">
    <source>
        <dbReference type="Proteomes" id="UP000242258"/>
    </source>
</evidence>
<sequence length="68" mass="8099">MLLMLVTFSSYATVQFSREQCQQLNQQRKDIRQQLRQPYTAEQGQQLQAEHKALMRLLQLHCKNPQPK</sequence>
<dbReference type="EMBL" id="MKEK01000001">
    <property type="protein sequence ID" value="OEY69104.1"/>
    <property type="molecule type" value="Genomic_DNA"/>
</dbReference>
<dbReference type="OrthoDB" id="5773104at2"/>
<organism evidence="1 2">
    <name type="scientific">Rheinheimera salexigens</name>
    <dbReference type="NCBI Taxonomy" id="1628148"/>
    <lineage>
        <taxon>Bacteria</taxon>
        <taxon>Pseudomonadati</taxon>
        <taxon>Pseudomonadota</taxon>
        <taxon>Gammaproteobacteria</taxon>
        <taxon>Chromatiales</taxon>
        <taxon>Chromatiaceae</taxon>
        <taxon>Rheinheimera</taxon>
    </lineage>
</organism>
<protein>
    <submittedName>
        <fullName evidence="1">Uncharacterized protein</fullName>
    </submittedName>
</protein>
<dbReference type="AlphaFoldDB" id="A0A1E7Q4H7"/>
<name>A0A1E7Q4H7_9GAMM</name>
<keyword evidence="2" id="KW-1185">Reference proteome</keyword>
<proteinExistence type="predicted"/>
<reference evidence="2" key="1">
    <citation type="submission" date="2016-09" db="EMBL/GenBank/DDBJ databases">
        <authorList>
            <person name="Wan X."/>
            <person name="Hou S."/>
        </authorList>
    </citation>
    <scope>NUCLEOTIDE SEQUENCE [LARGE SCALE GENOMIC DNA]</scope>
    <source>
        <strain evidence="2">KH87</strain>
    </source>
</reference>
<accession>A0A1E7Q4H7</accession>
<dbReference type="Proteomes" id="UP000242258">
    <property type="component" value="Unassembled WGS sequence"/>
</dbReference>
<comment type="caution">
    <text evidence="1">The sequence shown here is derived from an EMBL/GenBank/DDBJ whole genome shotgun (WGS) entry which is preliminary data.</text>
</comment>
<evidence type="ECO:0000313" key="1">
    <source>
        <dbReference type="EMBL" id="OEY69104.1"/>
    </source>
</evidence>